<accession>A0A7S2XGC9</accession>
<feature type="compositionally biased region" description="Low complexity" evidence="1">
    <location>
        <begin position="319"/>
        <end position="337"/>
    </location>
</feature>
<proteinExistence type="predicted"/>
<feature type="compositionally biased region" description="Polar residues" evidence="1">
    <location>
        <begin position="449"/>
        <end position="466"/>
    </location>
</feature>
<dbReference type="Pfam" id="PF01417">
    <property type="entry name" value="ENTH"/>
    <property type="match status" value="1"/>
</dbReference>
<feature type="region of interest" description="Disordered" evidence="1">
    <location>
        <begin position="444"/>
        <end position="466"/>
    </location>
</feature>
<dbReference type="InterPro" id="IPR036034">
    <property type="entry name" value="PDZ_sf"/>
</dbReference>
<sequence>MSERKYKFQKVVFQSDQVGIDIRGGYCSQVRKSSQAYKLGVRPGWRIVNIDGERVPREDREIASLIRACIDAGEEFPVTFRLPPTSTYAGYKCGDVVEALDSTGRQWNKCLIIDIVDDKFSIVYLHNAVRSKKYQAMLRRVTSAGGDDWEADFDEELDGEAKSKKKGKGKKDKGEGKADTAIKKLLKAAIGKEAKSNPKEMIKEYSRVSSACSDKHKCKEVVDYIEGKLEDHKYPTRVLKALLLTSYLLAYADSHCAKLLLSECSEAIEEAAQLNKNAKTAAGKAAVADIKERVGPQIMALLKDPNALARLRKAAKKQNAAKLTLAPPPGEQGAAAPTTQQETEEAFANLSKLTSKHVAAVPASANLFEPAPQPKPVAQPLGGINLDEIFGGGETTTVQQQPSQMNQINQGMANMGVSSARGSLGGAPQQQQQQQNLWQSNLVDLGTLDGTSPTNPQTKASKKITLQQMQGEEVDLFSF</sequence>
<gene>
    <name evidence="3" type="ORF">LSP00402_LOCUS19800</name>
</gene>
<feature type="domain" description="ENTH" evidence="2">
    <location>
        <begin position="206"/>
        <end position="307"/>
    </location>
</feature>
<dbReference type="InterPro" id="IPR013809">
    <property type="entry name" value="ENTH"/>
</dbReference>
<dbReference type="InterPro" id="IPR008942">
    <property type="entry name" value="ENTH_VHS"/>
</dbReference>
<dbReference type="SUPFAM" id="SSF48464">
    <property type="entry name" value="ENTH/VHS domain"/>
    <property type="match status" value="1"/>
</dbReference>
<evidence type="ECO:0000256" key="1">
    <source>
        <dbReference type="SAM" id="MobiDB-lite"/>
    </source>
</evidence>
<dbReference type="Gene3D" id="1.25.40.90">
    <property type="match status" value="1"/>
</dbReference>
<reference evidence="3" key="1">
    <citation type="submission" date="2021-01" db="EMBL/GenBank/DDBJ databases">
        <authorList>
            <person name="Corre E."/>
            <person name="Pelletier E."/>
            <person name="Niang G."/>
            <person name="Scheremetjew M."/>
            <person name="Finn R."/>
            <person name="Kale V."/>
            <person name="Holt S."/>
            <person name="Cochrane G."/>
            <person name="Meng A."/>
            <person name="Brown T."/>
            <person name="Cohen L."/>
        </authorList>
    </citation>
    <scope>NUCLEOTIDE SEQUENCE</scope>
    <source>
        <strain evidence="3">CCMP622</strain>
    </source>
</reference>
<evidence type="ECO:0000259" key="2">
    <source>
        <dbReference type="Pfam" id="PF01417"/>
    </source>
</evidence>
<evidence type="ECO:0000313" key="3">
    <source>
        <dbReference type="EMBL" id="CAD9775797.1"/>
    </source>
</evidence>
<dbReference type="AlphaFoldDB" id="A0A7S2XGC9"/>
<protein>
    <recommendedName>
        <fullName evidence="2">ENTH domain-containing protein</fullName>
    </recommendedName>
</protein>
<dbReference type="Gene3D" id="2.30.42.10">
    <property type="match status" value="1"/>
</dbReference>
<dbReference type="SUPFAM" id="SSF50156">
    <property type="entry name" value="PDZ domain-like"/>
    <property type="match status" value="1"/>
</dbReference>
<dbReference type="EMBL" id="HBHP01032133">
    <property type="protein sequence ID" value="CAD9775797.1"/>
    <property type="molecule type" value="Transcribed_RNA"/>
</dbReference>
<feature type="region of interest" description="Disordered" evidence="1">
    <location>
        <begin position="319"/>
        <end position="346"/>
    </location>
</feature>
<name>A0A7S2XGC9_9EUKA</name>
<organism evidence="3">
    <name type="scientific">Lotharella oceanica</name>
    <dbReference type="NCBI Taxonomy" id="641309"/>
    <lineage>
        <taxon>Eukaryota</taxon>
        <taxon>Sar</taxon>
        <taxon>Rhizaria</taxon>
        <taxon>Cercozoa</taxon>
        <taxon>Chlorarachniophyceae</taxon>
        <taxon>Lotharella</taxon>
    </lineage>
</organism>